<feature type="domain" description="TonB-dependent receptor-like beta-barrel" evidence="15">
    <location>
        <begin position="297"/>
        <end position="756"/>
    </location>
</feature>
<keyword evidence="18" id="KW-1185">Reference proteome</keyword>
<evidence type="ECO:0000256" key="13">
    <source>
        <dbReference type="SAM" id="MobiDB-lite"/>
    </source>
</evidence>
<dbReference type="Gene3D" id="2.40.170.20">
    <property type="entry name" value="TonB-dependent receptor, beta-barrel domain"/>
    <property type="match status" value="1"/>
</dbReference>
<evidence type="ECO:0000256" key="1">
    <source>
        <dbReference type="ARBA" id="ARBA00004571"/>
    </source>
</evidence>
<dbReference type="PROSITE" id="PS52016">
    <property type="entry name" value="TONB_DEPENDENT_REC_3"/>
    <property type="match status" value="1"/>
</dbReference>
<dbReference type="SUPFAM" id="SSF56935">
    <property type="entry name" value="Porins"/>
    <property type="match status" value="1"/>
</dbReference>
<name>A0A370GCB4_GLULI</name>
<dbReference type="RefSeq" id="WP_211311009.1">
    <property type="nucleotide sequence ID" value="NZ_BJMI01000040.1"/>
</dbReference>
<dbReference type="Proteomes" id="UP000254958">
    <property type="component" value="Unassembled WGS sequence"/>
</dbReference>
<keyword evidence="2 11" id="KW-0813">Transport</keyword>
<keyword evidence="7" id="KW-0406">Ion transport</keyword>
<dbReference type="InterPro" id="IPR012910">
    <property type="entry name" value="Plug_dom"/>
</dbReference>
<keyword evidence="4" id="KW-0410">Iron transport</keyword>
<keyword evidence="3 11" id="KW-1134">Transmembrane beta strand</keyword>
<dbReference type="GO" id="GO:0006826">
    <property type="term" value="P:iron ion transport"/>
    <property type="evidence" value="ECO:0007669"/>
    <property type="project" value="UniProtKB-KW"/>
</dbReference>
<evidence type="ECO:0000256" key="12">
    <source>
        <dbReference type="RuleBase" id="RU003357"/>
    </source>
</evidence>
<feature type="domain" description="TonB-dependent receptor plug" evidence="16">
    <location>
        <begin position="95"/>
        <end position="200"/>
    </location>
</feature>
<keyword evidence="8 12" id="KW-0798">TonB box</keyword>
<evidence type="ECO:0000256" key="3">
    <source>
        <dbReference type="ARBA" id="ARBA00022452"/>
    </source>
</evidence>
<evidence type="ECO:0000256" key="2">
    <source>
        <dbReference type="ARBA" id="ARBA00022448"/>
    </source>
</evidence>
<evidence type="ECO:0000259" key="16">
    <source>
        <dbReference type="Pfam" id="PF07715"/>
    </source>
</evidence>
<accession>A0A370GCB4</accession>
<evidence type="ECO:0000313" key="17">
    <source>
        <dbReference type="EMBL" id="RDI40826.1"/>
    </source>
</evidence>
<organism evidence="17 18">
    <name type="scientific">Gluconacetobacter liquefaciens</name>
    <name type="common">Acetobacter liquefaciens</name>
    <dbReference type="NCBI Taxonomy" id="89584"/>
    <lineage>
        <taxon>Bacteria</taxon>
        <taxon>Pseudomonadati</taxon>
        <taxon>Pseudomonadota</taxon>
        <taxon>Alphaproteobacteria</taxon>
        <taxon>Acetobacterales</taxon>
        <taxon>Acetobacteraceae</taxon>
        <taxon>Gluconacetobacter</taxon>
    </lineage>
</organism>
<evidence type="ECO:0000256" key="14">
    <source>
        <dbReference type="SAM" id="SignalP"/>
    </source>
</evidence>
<evidence type="ECO:0000256" key="7">
    <source>
        <dbReference type="ARBA" id="ARBA00023065"/>
    </source>
</evidence>
<dbReference type="EMBL" id="QQAW01000001">
    <property type="protein sequence ID" value="RDI40826.1"/>
    <property type="molecule type" value="Genomic_DNA"/>
</dbReference>
<evidence type="ECO:0000256" key="4">
    <source>
        <dbReference type="ARBA" id="ARBA00022496"/>
    </source>
</evidence>
<evidence type="ECO:0000313" key="18">
    <source>
        <dbReference type="Proteomes" id="UP000254958"/>
    </source>
</evidence>
<feature type="signal peptide" evidence="14">
    <location>
        <begin position="1"/>
        <end position="30"/>
    </location>
</feature>
<keyword evidence="10 11" id="KW-0998">Cell outer membrane</keyword>
<gene>
    <name evidence="17" type="ORF">C7453_101625</name>
</gene>
<evidence type="ECO:0000256" key="9">
    <source>
        <dbReference type="ARBA" id="ARBA00023136"/>
    </source>
</evidence>
<keyword evidence="5 11" id="KW-0812">Transmembrane</keyword>
<reference evidence="17 18" key="1">
    <citation type="submission" date="2018-07" db="EMBL/GenBank/DDBJ databases">
        <title>Genomic Encyclopedia of Type Strains, Phase IV (KMG-IV): sequencing the most valuable type-strain genomes for metagenomic binning, comparative biology and taxonomic classification.</title>
        <authorList>
            <person name="Goeker M."/>
        </authorList>
    </citation>
    <scope>NUCLEOTIDE SEQUENCE [LARGE SCALE GENOMIC DNA]</scope>
    <source>
        <strain evidence="17 18">DSM 5603</strain>
    </source>
</reference>
<evidence type="ECO:0000259" key="15">
    <source>
        <dbReference type="Pfam" id="PF00593"/>
    </source>
</evidence>
<evidence type="ECO:0000256" key="6">
    <source>
        <dbReference type="ARBA" id="ARBA00023004"/>
    </source>
</evidence>
<comment type="subcellular location">
    <subcellularLocation>
        <location evidence="1 11">Cell outer membrane</location>
        <topology evidence="1 11">Multi-pass membrane protein</topology>
    </subcellularLocation>
</comment>
<dbReference type="GO" id="GO:0009279">
    <property type="term" value="C:cell outer membrane"/>
    <property type="evidence" value="ECO:0007669"/>
    <property type="project" value="UniProtKB-SubCell"/>
</dbReference>
<evidence type="ECO:0000256" key="5">
    <source>
        <dbReference type="ARBA" id="ARBA00022692"/>
    </source>
</evidence>
<evidence type="ECO:0000256" key="10">
    <source>
        <dbReference type="ARBA" id="ARBA00023237"/>
    </source>
</evidence>
<feature type="chain" id="PRO_5016596787" evidence="14">
    <location>
        <begin position="31"/>
        <end position="787"/>
    </location>
</feature>
<dbReference type="PANTHER" id="PTHR32552:SF81">
    <property type="entry name" value="TONB-DEPENDENT OUTER MEMBRANE RECEPTOR"/>
    <property type="match status" value="1"/>
</dbReference>
<keyword evidence="6" id="KW-0408">Iron</keyword>
<keyword evidence="17" id="KW-0675">Receptor</keyword>
<dbReference type="PANTHER" id="PTHR32552">
    <property type="entry name" value="FERRICHROME IRON RECEPTOR-RELATED"/>
    <property type="match status" value="1"/>
</dbReference>
<protein>
    <submittedName>
        <fullName evidence="17">Iron complex outermembrane receptor protein</fullName>
    </submittedName>
</protein>
<evidence type="ECO:0000256" key="11">
    <source>
        <dbReference type="PROSITE-ProRule" id="PRU01360"/>
    </source>
</evidence>
<comment type="similarity">
    <text evidence="11 12">Belongs to the TonB-dependent receptor family.</text>
</comment>
<keyword evidence="9 11" id="KW-0472">Membrane</keyword>
<sequence>MRKHISKKQVILASVFSLGLMPAGVENAFAAVDTASDPPTKRQGQTGKPAATSTAKAKADSTQAAVAAPVAAPAQPAAPQSEAIVVTGLSRQQKLQSAPVSATVFTAANIKDAHIQGVSDFIALTPNVSITQAQQAGVSFITIRGITQVRNGQSPVAVIVDGVQQMDSRQFTQDLYDVGQIEVLRGPQGDLWGRNAIGGAIVINTRQPTNTFYAHADAQFGNGADYRGKISFAGPIVKDRLFYDVNFSEHSFGGLLENVYLNKTVDRSNEYTGRGHIKAVITDNLTADFRVGFDETQGGANNYHYQSAKYDPSRPCFLDPTNPFGGPAPDANRVSRTFCANNRGYNQRDIRNASFRLVYTQPFATFSNTLGWVKINEYIGTDQFPYTATHGSGYDGTQTQWAQNTSWEDEFRVTSRSDRRFRWMGGGYFLDTRDYLASTTGADTGNGIARVSTSPLYGYAPNQTLTYFGNSDHNQDFALFGHLSYDILKNLTAEFGYRYDWNSLNQYVNPESSGGVPAGCTMSGGSCRRTRWFKQGQPKGTLTYHVNPNLTFFVDYGIGFRSGQFNQNGTAEAANLPGVYNTVKPEVANTVEAGFKSQWFHNRLTLNGSFFDTRDRNSFYFLFVGSVGAQILVNINKIHLTGGELEAKYSILPGLDVFANGGYTHSSITKYTFDRADQGNWAPYIPEFTANIGVQYHHAFNRWLGFFGRFDVEAKGKQYWDPENATPRSAFNLYNLQVGVESPNRKWSATFYVNNLTDTRYNAEYVSGGFAQPAEPRMLGGEIQYTY</sequence>
<comment type="caution">
    <text evidence="17">The sequence shown here is derived from an EMBL/GenBank/DDBJ whole genome shotgun (WGS) entry which is preliminary data.</text>
</comment>
<dbReference type="InterPro" id="IPR000531">
    <property type="entry name" value="Beta-barrel_TonB"/>
</dbReference>
<dbReference type="AlphaFoldDB" id="A0A370GCB4"/>
<feature type="region of interest" description="Disordered" evidence="13">
    <location>
        <begin position="34"/>
        <end position="58"/>
    </location>
</feature>
<proteinExistence type="inferred from homology"/>
<dbReference type="Pfam" id="PF00593">
    <property type="entry name" value="TonB_dep_Rec_b-barrel"/>
    <property type="match status" value="1"/>
</dbReference>
<evidence type="ECO:0000256" key="8">
    <source>
        <dbReference type="ARBA" id="ARBA00023077"/>
    </source>
</evidence>
<dbReference type="InterPro" id="IPR039426">
    <property type="entry name" value="TonB-dep_rcpt-like"/>
</dbReference>
<dbReference type="Pfam" id="PF07715">
    <property type="entry name" value="Plug"/>
    <property type="match status" value="1"/>
</dbReference>
<keyword evidence="14" id="KW-0732">Signal</keyword>
<dbReference type="InterPro" id="IPR036942">
    <property type="entry name" value="Beta-barrel_TonB_sf"/>
</dbReference>